<gene>
    <name evidence="1" type="ORF">ACFO0C_35370</name>
</gene>
<proteinExistence type="predicted"/>
<reference evidence="2" key="1">
    <citation type="journal article" date="2019" name="Int. J. Syst. Evol. Microbiol.">
        <title>The Global Catalogue of Microorganisms (GCM) 10K type strain sequencing project: providing services to taxonomists for standard genome sequencing and annotation.</title>
        <authorList>
            <consortium name="The Broad Institute Genomics Platform"/>
            <consortium name="The Broad Institute Genome Sequencing Center for Infectious Disease"/>
            <person name="Wu L."/>
            <person name="Ma J."/>
        </authorList>
    </citation>
    <scope>NUCLEOTIDE SEQUENCE [LARGE SCALE GENOMIC DNA]</scope>
    <source>
        <strain evidence="2">TBRC 5832</strain>
    </source>
</reference>
<evidence type="ECO:0000313" key="2">
    <source>
        <dbReference type="Proteomes" id="UP001595867"/>
    </source>
</evidence>
<dbReference type="Proteomes" id="UP001595867">
    <property type="component" value="Unassembled WGS sequence"/>
</dbReference>
<name>A0ABV8J5G6_9ACTN</name>
<organism evidence="1 2">
    <name type="scientific">Actinoplanes subglobosus</name>
    <dbReference type="NCBI Taxonomy" id="1547892"/>
    <lineage>
        <taxon>Bacteria</taxon>
        <taxon>Bacillati</taxon>
        <taxon>Actinomycetota</taxon>
        <taxon>Actinomycetes</taxon>
        <taxon>Micromonosporales</taxon>
        <taxon>Micromonosporaceae</taxon>
        <taxon>Actinoplanes</taxon>
    </lineage>
</organism>
<dbReference type="RefSeq" id="WP_378071126.1">
    <property type="nucleotide sequence ID" value="NZ_JBHSBL010000024.1"/>
</dbReference>
<dbReference type="Pfam" id="PF08310">
    <property type="entry name" value="LGFP"/>
    <property type="match status" value="4"/>
</dbReference>
<keyword evidence="2" id="KW-1185">Reference proteome</keyword>
<protein>
    <submittedName>
        <fullName evidence="1">LGFP repeat-containing protein</fullName>
    </submittedName>
</protein>
<dbReference type="EMBL" id="JBHSBL010000024">
    <property type="protein sequence ID" value="MFC4070240.1"/>
    <property type="molecule type" value="Genomic_DNA"/>
</dbReference>
<dbReference type="InterPro" id="IPR013207">
    <property type="entry name" value="LGFP"/>
</dbReference>
<sequence length="446" mass="48546">MPRDLATRLGCVKPRTVAVEILAELEELDRGQAVAIAPYLNDELVRAARERGLLVAAFEASAAIHECWKRHRTSLGDETGVLEVAPAPKLRYLAESGFRTTYENGVVLWSPVTGAHALWWGIADYHRRQGGTAGRLGFPVTDEQSAVQPPAVLQRFQDKQDYGHAVTEALGIRCGATAYWSPETGVHSTWGGIGEHYELLGGPSQRLGFPIEDEEAAGPSPQGTTGWRQQFQRGVILWSEETRGVAVLAAPEDAPASTPSIAAYYEKAGGVTGPLGFPVGPRHDAAMSPRATRGTLQRFQGRWRYGVEITDAWDGEIGGATVYRVWRHDAEPHAVSGAIGQCHERQGGTGGWLGFPLTDEIHVELGRQVWQLFEGGAVFWTGPRDTIVVRGEFAPAQVDDLIAVLGFPTHAEEPFGRGSVQFFELGVRTVLEGTARCWVGPNRDTR</sequence>
<evidence type="ECO:0000313" key="1">
    <source>
        <dbReference type="EMBL" id="MFC4070240.1"/>
    </source>
</evidence>
<accession>A0ABV8J5G6</accession>
<comment type="caution">
    <text evidence="1">The sequence shown here is derived from an EMBL/GenBank/DDBJ whole genome shotgun (WGS) entry which is preliminary data.</text>
</comment>